<dbReference type="STRING" id="1193518.BN13_50039"/>
<dbReference type="Proteomes" id="UP000035720">
    <property type="component" value="Unassembled WGS sequence"/>
</dbReference>
<dbReference type="InterPro" id="IPR013766">
    <property type="entry name" value="Thioredoxin_domain"/>
</dbReference>
<dbReference type="InterPro" id="IPR024706">
    <property type="entry name" value="Peroxiredoxin_AhpC-typ"/>
</dbReference>
<dbReference type="CDD" id="cd03018">
    <property type="entry name" value="PRX_AhpE_like"/>
    <property type="match status" value="1"/>
</dbReference>
<dbReference type="FunFam" id="3.40.30.10:FF:000118">
    <property type="entry name" value="Peroxiredoxin AhpE"/>
    <property type="match status" value="1"/>
</dbReference>
<feature type="domain" description="Thioredoxin" evidence="15">
    <location>
        <begin position="6"/>
        <end position="157"/>
    </location>
</feature>
<dbReference type="GO" id="GO:0004601">
    <property type="term" value="F:peroxidase activity"/>
    <property type="evidence" value="ECO:0007669"/>
    <property type="project" value="UniProtKB-KW"/>
</dbReference>
<evidence type="ECO:0000256" key="7">
    <source>
        <dbReference type="ARBA" id="ARBA00056930"/>
    </source>
</evidence>
<evidence type="ECO:0000256" key="6">
    <source>
        <dbReference type="ARBA" id="ARBA00052774"/>
    </source>
</evidence>
<dbReference type="SUPFAM" id="SSF52833">
    <property type="entry name" value="Thioredoxin-like"/>
    <property type="match status" value="1"/>
</dbReference>
<comment type="catalytic activity">
    <reaction evidence="6">
        <text>[mycoredoxin]-L-dithiol + a hydroperoxide = [mycoredoxin]-L-disulfide + an alcohol + H2O</text>
        <dbReference type="Rhea" id="RHEA:62640"/>
        <dbReference type="Rhea" id="RHEA-COMP:16137"/>
        <dbReference type="Rhea" id="RHEA-COMP:16138"/>
        <dbReference type="ChEBI" id="CHEBI:15377"/>
        <dbReference type="ChEBI" id="CHEBI:29950"/>
        <dbReference type="ChEBI" id="CHEBI:30879"/>
        <dbReference type="ChEBI" id="CHEBI:35924"/>
        <dbReference type="ChEBI" id="CHEBI:50058"/>
        <dbReference type="EC" id="1.11.1.29"/>
    </reaction>
</comment>
<dbReference type="RefSeq" id="WP_048543923.1">
    <property type="nucleotide sequence ID" value="NZ_HF571038.1"/>
</dbReference>
<name>A0A077MDB5_9MICO</name>
<comment type="similarity">
    <text evidence="8">Belongs to the peroxiredoxin family. AhpE subfamily.</text>
</comment>
<evidence type="ECO:0000256" key="5">
    <source>
        <dbReference type="ARBA" id="ARBA00032824"/>
    </source>
</evidence>
<dbReference type="PIRSF" id="PIRSF000239">
    <property type="entry name" value="AHPC"/>
    <property type="match status" value="1"/>
</dbReference>
<accession>A0A077MDB5</accession>
<evidence type="ECO:0000256" key="10">
    <source>
        <dbReference type="ARBA" id="ARBA00067009"/>
    </source>
</evidence>
<evidence type="ECO:0000256" key="1">
    <source>
        <dbReference type="ARBA" id="ARBA00022559"/>
    </source>
</evidence>
<evidence type="ECO:0000313" key="17">
    <source>
        <dbReference type="Proteomes" id="UP000035720"/>
    </source>
</evidence>
<dbReference type="PANTHER" id="PTHR43110">
    <property type="entry name" value="THIOL PEROXIDASE"/>
    <property type="match status" value="1"/>
</dbReference>
<evidence type="ECO:0000256" key="8">
    <source>
        <dbReference type="ARBA" id="ARBA00060973"/>
    </source>
</evidence>
<dbReference type="Gene3D" id="3.40.30.10">
    <property type="entry name" value="Glutaredoxin"/>
    <property type="match status" value="1"/>
</dbReference>
<keyword evidence="3 16" id="KW-0560">Oxidoreductase</keyword>
<evidence type="ECO:0000256" key="2">
    <source>
        <dbReference type="ARBA" id="ARBA00022862"/>
    </source>
</evidence>
<keyword evidence="1 16" id="KW-0575">Peroxidase</keyword>
<protein>
    <recommendedName>
        <fullName evidence="11">Alkyl hydroperoxide reductase E</fullName>
        <ecNumber evidence="10">1.11.1.29</ecNumber>
    </recommendedName>
    <alternativeName>
        <fullName evidence="12">Mycoredoxin-dependent peroxiredoxin</fullName>
    </alternativeName>
    <alternativeName>
        <fullName evidence="13">Peroxiredoxin AhpE</fullName>
    </alternativeName>
    <alternativeName>
        <fullName evidence="5">Thioredoxin peroxidase</fullName>
    </alternativeName>
</protein>
<feature type="active site" description="Cysteine sulfenic acid (-SOH) intermediate; for peroxidase activity" evidence="14">
    <location>
        <position position="49"/>
    </location>
</feature>
<dbReference type="OrthoDB" id="9812811at2"/>
<evidence type="ECO:0000313" key="16">
    <source>
        <dbReference type="EMBL" id="CCI53870.1"/>
    </source>
</evidence>
<comment type="subunit">
    <text evidence="9">Homodimer. Forms both dimers and octamers; a tightly-associated dimer and a ring-like octamer.</text>
</comment>
<evidence type="ECO:0000256" key="12">
    <source>
        <dbReference type="ARBA" id="ARBA00082991"/>
    </source>
</evidence>
<evidence type="ECO:0000256" key="13">
    <source>
        <dbReference type="ARBA" id="ARBA00083736"/>
    </source>
</evidence>
<evidence type="ECO:0000256" key="11">
    <source>
        <dbReference type="ARBA" id="ARBA00068979"/>
    </source>
</evidence>
<dbReference type="AlphaFoldDB" id="A0A077MDB5"/>
<dbReference type="Pfam" id="PF00578">
    <property type="entry name" value="AhpC-TSA"/>
    <property type="match status" value="1"/>
</dbReference>
<comment type="caution">
    <text evidence="16">The sequence shown here is derived from an EMBL/GenBank/DDBJ whole genome shotgun (WGS) entry which is preliminary data.</text>
</comment>
<comment type="function">
    <text evidence="7">Thiol-specific peroxidase that catalyzes the reduction of hydrogen peroxide and organic hydroperoxides to water and alcohols, respectively. Plays a role in cell protection against oxidative stress by detoxifying peroxides. May represent an important antioxidant defense against cytotoxic peroxides, especially peroxynitrite, which can be formed by activated macrophages during infection.</text>
</comment>
<dbReference type="PANTHER" id="PTHR43110:SF1">
    <property type="entry name" value="THIOL PEROXIDASE"/>
    <property type="match status" value="1"/>
</dbReference>
<evidence type="ECO:0000256" key="9">
    <source>
        <dbReference type="ARBA" id="ARBA00065226"/>
    </source>
</evidence>
<reference evidence="16 17" key="1">
    <citation type="journal article" date="2013" name="ISME J.">
        <title>A metabolic model for members of the genus Tetrasphaera involved in enhanced biological phosphorus removal.</title>
        <authorList>
            <person name="Kristiansen R."/>
            <person name="Nguyen H.T.T."/>
            <person name="Saunders A.M."/>
            <person name="Nielsen J.L."/>
            <person name="Wimmer R."/>
            <person name="Le V.Q."/>
            <person name="McIlroy S.J."/>
            <person name="Petrovski S."/>
            <person name="Seviour R.J."/>
            <person name="Calteau A."/>
            <person name="Nielsen K.L."/>
            <person name="Nielsen P.H."/>
        </authorList>
    </citation>
    <scope>NUCLEOTIDE SEQUENCE [LARGE SCALE GENOMIC DNA]</scope>
    <source>
        <strain evidence="16 17">Ben 74</strain>
    </source>
</reference>
<evidence type="ECO:0000256" key="4">
    <source>
        <dbReference type="ARBA" id="ARBA00023284"/>
    </source>
</evidence>
<keyword evidence="17" id="KW-1185">Reference proteome</keyword>
<dbReference type="EMBL" id="CAJC01000161">
    <property type="protein sequence ID" value="CCI53870.1"/>
    <property type="molecule type" value="Genomic_DNA"/>
</dbReference>
<keyword evidence="2" id="KW-0049">Antioxidant</keyword>
<evidence type="ECO:0000259" key="15">
    <source>
        <dbReference type="PROSITE" id="PS51352"/>
    </source>
</evidence>
<keyword evidence="4" id="KW-0676">Redox-active center</keyword>
<evidence type="ECO:0000256" key="3">
    <source>
        <dbReference type="ARBA" id="ARBA00023002"/>
    </source>
</evidence>
<evidence type="ECO:0000256" key="14">
    <source>
        <dbReference type="PIRSR" id="PIRSR000239-1"/>
    </source>
</evidence>
<dbReference type="EC" id="1.11.1.29" evidence="10"/>
<proteinExistence type="inferred from homology"/>
<organism evidence="16 17">
    <name type="scientific">Nostocoides jenkinsii Ben 74</name>
    <dbReference type="NCBI Taxonomy" id="1193518"/>
    <lineage>
        <taxon>Bacteria</taxon>
        <taxon>Bacillati</taxon>
        <taxon>Actinomycetota</taxon>
        <taxon>Actinomycetes</taxon>
        <taxon>Micrococcales</taxon>
        <taxon>Intrasporangiaceae</taxon>
        <taxon>Nostocoides</taxon>
    </lineage>
</organism>
<dbReference type="InterPro" id="IPR036249">
    <property type="entry name" value="Thioredoxin-like_sf"/>
</dbReference>
<dbReference type="InterPro" id="IPR050455">
    <property type="entry name" value="Tpx_Peroxidase_subfamily"/>
</dbReference>
<gene>
    <name evidence="16" type="ORF">BN13_50039</name>
</gene>
<dbReference type="InterPro" id="IPR000866">
    <property type="entry name" value="AhpC/TSA"/>
</dbReference>
<dbReference type="PROSITE" id="PS51352">
    <property type="entry name" value="THIOREDOXIN_2"/>
    <property type="match status" value="1"/>
</dbReference>
<sequence length="158" mass="17379">MTRTPLPVGATAPDFTLTDQFGGPVRLRDFAGAKSVLVVFYPFAFSGICTGELGTIRDDLGAFESKEVQVLTVSCDPMFSHRAWADQEGYFFPLLSDFWPHGEVARAFGVFDEERGMANRGSFLIDPDGRIVWTEVTNPGTARDFAGYRQALERAVSA</sequence>